<proteinExistence type="predicted"/>
<accession>A0A5N1JLV3</accession>
<feature type="domain" description="Transposase IS200-like" evidence="1">
    <location>
        <begin position="9"/>
        <end position="146"/>
    </location>
</feature>
<protein>
    <recommendedName>
        <fullName evidence="1">Transposase IS200-like domain-containing protein</fullName>
    </recommendedName>
</protein>
<evidence type="ECO:0000313" key="3">
    <source>
        <dbReference type="Proteomes" id="UP000326344"/>
    </source>
</evidence>
<dbReference type="GO" id="GO:0003677">
    <property type="term" value="F:DNA binding"/>
    <property type="evidence" value="ECO:0007669"/>
    <property type="project" value="InterPro"/>
</dbReference>
<dbReference type="RefSeq" id="WP_150877250.1">
    <property type="nucleotide sequence ID" value="NZ_VTWS01000003.1"/>
</dbReference>
<gene>
    <name evidence="2" type="ORF">F0P93_15100</name>
</gene>
<evidence type="ECO:0000313" key="2">
    <source>
        <dbReference type="EMBL" id="KAA9353944.1"/>
    </source>
</evidence>
<dbReference type="AlphaFoldDB" id="A0A5N1JLV3"/>
<dbReference type="Proteomes" id="UP000326344">
    <property type="component" value="Unassembled WGS sequence"/>
</dbReference>
<dbReference type="PANTHER" id="PTHR34322">
    <property type="entry name" value="TRANSPOSASE, Y1_TNP DOMAIN-CONTAINING"/>
    <property type="match status" value="1"/>
</dbReference>
<name>A0A5N1JLV3_9BACT</name>
<dbReference type="Gene3D" id="3.30.70.1290">
    <property type="entry name" value="Transposase IS200-like"/>
    <property type="match status" value="1"/>
</dbReference>
<evidence type="ECO:0000259" key="1">
    <source>
        <dbReference type="SMART" id="SM01321"/>
    </source>
</evidence>
<dbReference type="SMART" id="SM01321">
    <property type="entry name" value="Y1_Tnp"/>
    <property type="match status" value="1"/>
</dbReference>
<comment type="caution">
    <text evidence="2">The sequence shown here is derived from an EMBL/GenBank/DDBJ whole genome shotgun (WGS) entry which is preliminary data.</text>
</comment>
<reference evidence="2 3" key="1">
    <citation type="submission" date="2019-09" db="EMBL/GenBank/DDBJ databases">
        <title>Genome Sequence of Larkinella sp MA1.</title>
        <authorList>
            <person name="Srinivasan S."/>
        </authorList>
    </citation>
    <scope>NUCLEOTIDE SEQUENCE [LARGE SCALE GENOMIC DNA]</scope>
    <source>
        <strain evidence="2 3">MA1</strain>
    </source>
</reference>
<organism evidence="2 3">
    <name type="scientific">Larkinella humicola</name>
    <dbReference type="NCBI Taxonomy" id="2607654"/>
    <lineage>
        <taxon>Bacteria</taxon>
        <taxon>Pseudomonadati</taxon>
        <taxon>Bacteroidota</taxon>
        <taxon>Cytophagia</taxon>
        <taxon>Cytophagales</taxon>
        <taxon>Spirosomataceae</taxon>
        <taxon>Larkinella</taxon>
    </lineage>
</organism>
<dbReference type="InterPro" id="IPR036515">
    <property type="entry name" value="Transposase_17_sf"/>
</dbReference>
<dbReference type="PANTHER" id="PTHR34322:SF2">
    <property type="entry name" value="TRANSPOSASE IS200-LIKE DOMAIN-CONTAINING PROTEIN"/>
    <property type="match status" value="1"/>
</dbReference>
<dbReference type="GO" id="GO:0004803">
    <property type="term" value="F:transposase activity"/>
    <property type="evidence" value="ECO:0007669"/>
    <property type="project" value="InterPro"/>
</dbReference>
<dbReference type="EMBL" id="VTWS01000003">
    <property type="protein sequence ID" value="KAA9353944.1"/>
    <property type="molecule type" value="Genomic_DNA"/>
</dbReference>
<keyword evidence="3" id="KW-1185">Reference proteome</keyword>
<dbReference type="GO" id="GO:0006313">
    <property type="term" value="P:DNA transposition"/>
    <property type="evidence" value="ECO:0007669"/>
    <property type="project" value="InterPro"/>
</dbReference>
<sequence>MSVSPLPLLPDQYYHIYNHANASNLLFRKIPNYQYFLKKYAEHCAPVVDTFAYCLMPNHFHLFVRIKSESELVSYFEMPINLSSLELQDKITWQLSQLFSNFFNAYAKAYNRRFGRKGALFLNPFKRKEVSDERYYNQLIYYIHHNPVKHGFCRKLAKWPHSSFQSLISEKPTLLCRDEVLSWFGGRAAFIAFHGDTA</sequence>
<dbReference type="InterPro" id="IPR002686">
    <property type="entry name" value="Transposase_17"/>
</dbReference>
<dbReference type="SUPFAM" id="SSF143422">
    <property type="entry name" value="Transposase IS200-like"/>
    <property type="match status" value="1"/>
</dbReference>